<protein>
    <submittedName>
        <fullName evidence="1">Uncharacterized protein</fullName>
    </submittedName>
</protein>
<dbReference type="KEGG" id="sted:SPTER_02890"/>
<dbReference type="EMBL" id="CP036259">
    <property type="protein sequence ID" value="QDR79030.1"/>
    <property type="molecule type" value="Genomic_DNA"/>
</dbReference>
<dbReference type="RefSeq" id="WP_144348727.1">
    <property type="nucleotide sequence ID" value="NZ_CP036259.1"/>
</dbReference>
<dbReference type="Proteomes" id="UP000320776">
    <property type="component" value="Chromosome"/>
</dbReference>
<evidence type="ECO:0000313" key="1">
    <source>
        <dbReference type="EMBL" id="QDR79030.1"/>
    </source>
</evidence>
<organism evidence="1 2">
    <name type="scientific">Sporomusa termitida</name>
    <dbReference type="NCBI Taxonomy" id="2377"/>
    <lineage>
        <taxon>Bacteria</taxon>
        <taxon>Bacillati</taxon>
        <taxon>Bacillota</taxon>
        <taxon>Negativicutes</taxon>
        <taxon>Selenomonadales</taxon>
        <taxon>Sporomusaceae</taxon>
        <taxon>Sporomusa</taxon>
    </lineage>
</organism>
<gene>
    <name evidence="1" type="ORF">SPTER_02890</name>
</gene>
<proteinExistence type="predicted"/>
<reference evidence="1 2" key="1">
    <citation type="submission" date="2019-02" db="EMBL/GenBank/DDBJ databases">
        <title>Closed genome of Sporomusa termitida DSM 4440.</title>
        <authorList>
            <person name="Poehlein A."/>
            <person name="Daniel R."/>
        </authorList>
    </citation>
    <scope>NUCLEOTIDE SEQUENCE [LARGE SCALE GENOMIC DNA]</scope>
    <source>
        <strain evidence="1 2">DSM 4440</strain>
    </source>
</reference>
<keyword evidence="2" id="KW-1185">Reference proteome</keyword>
<name>A0A517DNT4_9FIRM</name>
<dbReference type="AlphaFoldDB" id="A0A517DNT4"/>
<accession>A0A517DNT4</accession>
<evidence type="ECO:0000313" key="2">
    <source>
        <dbReference type="Proteomes" id="UP000320776"/>
    </source>
</evidence>
<sequence>MIRHGRGKCSQKPQQATIYKPFASLACKSCLEKEMICETQGTGIMFQYLNIKIMLLQPFEGSLYLL</sequence>